<name>A0ABT7EWK9_9RHOB</name>
<accession>A0ABT7EWK9</accession>
<comment type="caution">
    <text evidence="1">The sequence shown here is derived from an EMBL/GenBank/DDBJ whole genome shotgun (WGS) entry which is preliminary data.</text>
</comment>
<evidence type="ECO:0000313" key="2">
    <source>
        <dbReference type="Proteomes" id="UP001243757"/>
    </source>
</evidence>
<reference evidence="1 2" key="1">
    <citation type="submission" date="2023-05" db="EMBL/GenBank/DDBJ databases">
        <title>Pseudodonghicola sp. nov.</title>
        <authorList>
            <person name="Huang J."/>
        </authorList>
    </citation>
    <scope>NUCLEOTIDE SEQUENCE [LARGE SCALE GENOMIC DNA]</scope>
    <source>
        <strain evidence="1 2">IC7</strain>
    </source>
</reference>
<proteinExistence type="predicted"/>
<gene>
    <name evidence="1" type="ORF">QO033_03555</name>
</gene>
<organism evidence="1 2">
    <name type="scientific">Pseudodonghicola flavimaris</name>
    <dbReference type="NCBI Taxonomy" id="3050036"/>
    <lineage>
        <taxon>Bacteria</taxon>
        <taxon>Pseudomonadati</taxon>
        <taxon>Pseudomonadota</taxon>
        <taxon>Alphaproteobacteria</taxon>
        <taxon>Rhodobacterales</taxon>
        <taxon>Paracoccaceae</taxon>
        <taxon>Pseudodonghicola</taxon>
    </lineage>
</organism>
<sequence length="432" mass="46051">MSASEQVMIVLMGPAEVRQTFRDWPADMCLAVCLMESGDCQLVVFRHDEVAAFPRRLQRQLGVAADALCFFPAVTGYATRPLLYSDERRLMALVAEAPEIVEEAADYSVNYAYALDEGLDPAVFLGVETPVPPAPETGADAPDGARTAARPVPVAHLDADGHASFVTRRTRPLPPQSSGRVRKALLPGFMQKPEAPGPGPHFRSARELDVVADQPVICDLLPEHDGWILIAQHGQGGADIRIGNPDLIYLRDDRSVVAIRLEPPWPGGGPLPGRIWIRTDRLPQSLRGVFADCTGAAELTGTGDFLYLHLRPRALQAGGPRPPAPFDPMPVAAEPVTAADALAEPAGADAPGGIGEGEASAVMAPKPVVVAPKAEAPLSAPRKRLRRRWLAAVSAAASVLILVQIGLQLGGEGALTRDWGLLRSDWQAARAD</sequence>
<dbReference type="EMBL" id="JASNJD010000002">
    <property type="protein sequence ID" value="MDK3016736.1"/>
    <property type="molecule type" value="Genomic_DNA"/>
</dbReference>
<evidence type="ECO:0000313" key="1">
    <source>
        <dbReference type="EMBL" id="MDK3016736.1"/>
    </source>
</evidence>
<keyword evidence="2" id="KW-1185">Reference proteome</keyword>
<protein>
    <submittedName>
        <fullName evidence="1">Uncharacterized protein</fullName>
    </submittedName>
</protein>
<dbReference type="RefSeq" id="WP_284479554.1">
    <property type="nucleotide sequence ID" value="NZ_JASNJD010000002.1"/>
</dbReference>
<dbReference type="Proteomes" id="UP001243757">
    <property type="component" value="Unassembled WGS sequence"/>
</dbReference>